<feature type="compositionally biased region" description="Polar residues" evidence="7">
    <location>
        <begin position="985"/>
        <end position="996"/>
    </location>
</feature>
<dbReference type="InterPro" id="IPR022031">
    <property type="entry name" value="Rif1_N"/>
</dbReference>
<dbReference type="GO" id="GO:0005634">
    <property type="term" value="C:nucleus"/>
    <property type="evidence" value="ECO:0007669"/>
    <property type="project" value="UniProtKB-SubCell"/>
</dbReference>
<dbReference type="AlphaFoldDB" id="A0A8J4W1H8"/>
<evidence type="ECO:0000256" key="4">
    <source>
        <dbReference type="ARBA" id="ARBA00022895"/>
    </source>
</evidence>
<dbReference type="GO" id="GO:0000723">
    <property type="term" value="P:telomere maintenance"/>
    <property type="evidence" value="ECO:0007669"/>
    <property type="project" value="TreeGrafter"/>
</dbReference>
<feature type="compositionally biased region" description="Basic and acidic residues" evidence="7">
    <location>
        <begin position="963"/>
        <end position="977"/>
    </location>
</feature>
<evidence type="ECO:0000256" key="2">
    <source>
        <dbReference type="ARBA" id="ARBA00004574"/>
    </source>
</evidence>
<sequence>MSNSSDQLEEIKTLISSGSKCLAYSTLLHFQEQSSGDPTSIQALAGISQTLLSLIVADISDDDEEIAALALKCLGFMIYHPSLVAVIAVDDANLVIESLVRLITTTKMKSGCNLGVWCISIQQFNAPFLDSHYNSLLQAVVHALDNPIGSLSTTFEAIQVLVKDMKQILLTKMKELLNQGMKVQAIHAWGWFIRLLGSYAMKNRQLTNEMLKIPENTFSDLNPQVQIASQFAWEGLIDALIHPPIVACETNASKEEKGVQHLQKSRETSDKIQANGFLKSIRLVMTPLTGIISSKCDISVHSSCLNTWCYLLHKLDTSVNDPSVIKLVLEPICEAIFHIGPESKSVSSWNLCLDLLDDFILAKCKEVEYVTSNSASHHLSATKFLWKQYSVKWLPWDICQLDFHLNIIFILISQASIATVNIEYKSFACDAALRLFLSVLKGVRLDLEKPSTNYNDIMLCLGTVLRFIKKICEDVSSEGSDSSDLHHTCLRFIDAVTKELQPATLESPLYKVSLDLKYIDKLQSVNNIRHAKFMDICSIVHMNMVSPVVYLLVAYLCVVFQSTMKTSKTELILQGIHKYFKFLFSSYDPLETLSAMISVLYNYVGPHCLNIWIAIAKGLTDCIDDVKELSLLRMESNSTGFLAICSLLLYPFSVCSCPQKNSASLVSGFSQQPHVSPQRKLDFEHVFEVWKTLYSSLKTSQNVYCSATNSFLEDLYSMLNGCLDEHARMLDGANDLDLSYKDLDLDLLSLYGNVVICFLEENCTSEVRSDKSRHKHIGDCKISSNMNVSLRFASRYLKVLCTKLATEPPTGLLVTSRLFSALACVISCLHMKQDILLFIEAPLLEKTLEHPNPSISEPTITFWNSTYGEQIKLDYPQSLLHLLDKLSRNGKINLRKRSLPYLERCHSRQGVNTALQRYRVAATHNMSSKRVEFVEDTVNQLQHEEKLSPRLKRKSLELTEHQKEVRRAQQGRERDCSGHGPGIRTYTSVDFSQGNEDSQESQEIRDPESIIEMLKRDT</sequence>
<dbReference type="EMBL" id="JRKL02001027">
    <property type="protein sequence ID" value="KAF3966551.1"/>
    <property type="molecule type" value="Genomic_DNA"/>
</dbReference>
<evidence type="ECO:0000256" key="1">
    <source>
        <dbReference type="ARBA" id="ARBA00004123"/>
    </source>
</evidence>
<protein>
    <recommendedName>
        <fullName evidence="8">Telomere-associated protein Rif1 N-terminal domain-containing protein</fullName>
    </recommendedName>
</protein>
<dbReference type="InterPro" id="IPR016024">
    <property type="entry name" value="ARM-type_fold"/>
</dbReference>
<dbReference type="Proteomes" id="UP000737018">
    <property type="component" value="Unassembled WGS sequence"/>
</dbReference>
<organism evidence="9 10">
    <name type="scientific">Castanea mollissima</name>
    <name type="common">Chinese chestnut</name>
    <dbReference type="NCBI Taxonomy" id="60419"/>
    <lineage>
        <taxon>Eukaryota</taxon>
        <taxon>Viridiplantae</taxon>
        <taxon>Streptophyta</taxon>
        <taxon>Embryophyta</taxon>
        <taxon>Tracheophyta</taxon>
        <taxon>Spermatophyta</taxon>
        <taxon>Magnoliopsida</taxon>
        <taxon>eudicotyledons</taxon>
        <taxon>Gunneridae</taxon>
        <taxon>Pentapetalae</taxon>
        <taxon>rosids</taxon>
        <taxon>fabids</taxon>
        <taxon>Fagales</taxon>
        <taxon>Fagaceae</taxon>
        <taxon>Castanea</taxon>
    </lineage>
</organism>
<comment type="caution">
    <text evidence="9">The sequence shown here is derived from an EMBL/GenBank/DDBJ whole genome shotgun (WGS) entry which is preliminary data.</text>
</comment>
<evidence type="ECO:0000256" key="6">
    <source>
        <dbReference type="ARBA" id="ARBA00023306"/>
    </source>
</evidence>
<feature type="compositionally biased region" description="Basic and acidic residues" evidence="7">
    <location>
        <begin position="1002"/>
        <end position="1018"/>
    </location>
</feature>
<reference evidence="9" key="1">
    <citation type="submission" date="2020-03" db="EMBL/GenBank/DDBJ databases">
        <title>Castanea mollissima Vanexum genome sequencing.</title>
        <authorList>
            <person name="Staton M."/>
        </authorList>
    </citation>
    <scope>NUCLEOTIDE SEQUENCE</scope>
    <source>
        <tissue evidence="9">Leaf</tissue>
    </source>
</reference>
<evidence type="ECO:0000256" key="3">
    <source>
        <dbReference type="ARBA" id="ARBA00022454"/>
    </source>
</evidence>
<evidence type="ECO:0000313" key="9">
    <source>
        <dbReference type="EMBL" id="KAF3966551.1"/>
    </source>
</evidence>
<evidence type="ECO:0000313" key="10">
    <source>
        <dbReference type="Proteomes" id="UP000737018"/>
    </source>
</evidence>
<name>A0A8J4W1H8_9ROSI</name>
<dbReference type="GO" id="GO:0000781">
    <property type="term" value="C:chromosome, telomeric region"/>
    <property type="evidence" value="ECO:0007669"/>
    <property type="project" value="UniProtKB-SubCell"/>
</dbReference>
<keyword evidence="5" id="KW-0539">Nucleus</keyword>
<dbReference type="PANTHER" id="PTHR22928">
    <property type="entry name" value="TELOMERE-ASSOCIATED PROTEIN RIF1"/>
    <property type="match status" value="1"/>
</dbReference>
<dbReference type="SUPFAM" id="SSF48371">
    <property type="entry name" value="ARM repeat"/>
    <property type="match status" value="1"/>
</dbReference>
<keyword evidence="6" id="KW-0131">Cell cycle</keyword>
<feature type="domain" description="Telomere-associated protein Rif1 N-terminal" evidence="8">
    <location>
        <begin position="19"/>
        <end position="163"/>
    </location>
</feature>
<evidence type="ECO:0000256" key="5">
    <source>
        <dbReference type="ARBA" id="ARBA00023242"/>
    </source>
</evidence>
<dbReference type="PANTHER" id="PTHR22928:SF3">
    <property type="entry name" value="TELOMERE-ASSOCIATED PROTEIN RIF1"/>
    <property type="match status" value="1"/>
</dbReference>
<proteinExistence type="predicted"/>
<feature type="domain" description="Telomere-associated protein Rif1 N-terminal" evidence="8">
    <location>
        <begin position="165"/>
        <end position="242"/>
    </location>
</feature>
<keyword evidence="4" id="KW-0779">Telomere</keyword>
<comment type="subcellular location">
    <subcellularLocation>
        <location evidence="2">Chromosome</location>
        <location evidence="2">Telomere</location>
    </subcellularLocation>
    <subcellularLocation>
        <location evidence="1">Nucleus</location>
    </subcellularLocation>
</comment>
<dbReference type="Pfam" id="PF12231">
    <property type="entry name" value="Rif1_N"/>
    <property type="match status" value="2"/>
</dbReference>
<gene>
    <name evidence="9" type="ORF">CMV_009358</name>
</gene>
<evidence type="ECO:0000256" key="7">
    <source>
        <dbReference type="SAM" id="MobiDB-lite"/>
    </source>
</evidence>
<accession>A0A8J4W1H8</accession>
<feature type="region of interest" description="Disordered" evidence="7">
    <location>
        <begin position="963"/>
        <end position="1018"/>
    </location>
</feature>
<keyword evidence="3" id="KW-0158">Chromosome</keyword>
<evidence type="ECO:0000259" key="8">
    <source>
        <dbReference type="Pfam" id="PF12231"/>
    </source>
</evidence>
<keyword evidence="10" id="KW-1185">Reference proteome</keyword>
<dbReference type="OrthoDB" id="5399929at2759"/>